<reference evidence="1 2" key="1">
    <citation type="journal article" date="2016" name="Nat. Commun.">
        <title>Thousands of microbial genomes shed light on interconnected biogeochemical processes in an aquifer system.</title>
        <authorList>
            <person name="Anantharaman K."/>
            <person name="Brown C.T."/>
            <person name="Hug L.A."/>
            <person name="Sharon I."/>
            <person name="Castelle C.J."/>
            <person name="Probst A.J."/>
            <person name="Thomas B.C."/>
            <person name="Singh A."/>
            <person name="Wilkins M.J."/>
            <person name="Karaoz U."/>
            <person name="Brodie E.L."/>
            <person name="Williams K.H."/>
            <person name="Hubbard S.S."/>
            <person name="Banfield J.F."/>
        </authorList>
    </citation>
    <scope>NUCLEOTIDE SEQUENCE [LARGE SCALE GENOMIC DNA]</scope>
</reference>
<dbReference type="AlphaFoldDB" id="A0A1G2CV02"/>
<organism evidence="1 2">
    <name type="scientific">Candidatus Lloydbacteria bacterium RIFCSPHIGHO2_01_FULL_41_20</name>
    <dbReference type="NCBI Taxonomy" id="1798657"/>
    <lineage>
        <taxon>Bacteria</taxon>
        <taxon>Candidatus Lloydiibacteriota</taxon>
    </lineage>
</organism>
<dbReference type="EMBL" id="MHLH01000005">
    <property type="protein sequence ID" value="OGZ04501.1"/>
    <property type="molecule type" value="Genomic_DNA"/>
</dbReference>
<protein>
    <submittedName>
        <fullName evidence="1">Uncharacterized protein</fullName>
    </submittedName>
</protein>
<comment type="caution">
    <text evidence="1">The sequence shown here is derived from an EMBL/GenBank/DDBJ whole genome shotgun (WGS) entry which is preliminary data.</text>
</comment>
<proteinExistence type="predicted"/>
<evidence type="ECO:0000313" key="2">
    <source>
        <dbReference type="Proteomes" id="UP000178841"/>
    </source>
</evidence>
<gene>
    <name evidence="1" type="ORF">A2648_01545</name>
</gene>
<name>A0A1G2CV02_9BACT</name>
<dbReference type="STRING" id="1798657.A2648_01545"/>
<evidence type="ECO:0000313" key="1">
    <source>
        <dbReference type="EMBL" id="OGZ04501.1"/>
    </source>
</evidence>
<dbReference type="Proteomes" id="UP000178841">
    <property type="component" value="Unassembled WGS sequence"/>
</dbReference>
<accession>A0A1G2CV02</accession>
<sequence>MKKYGKELKESQLQITLSDFLESFNKNMPKNFPRASSALLQKFKETHSLLFTHGDMWSLDQHRKKIIDWLPRNTGTL</sequence>